<dbReference type="Proteomes" id="UP001058271">
    <property type="component" value="Chromosome"/>
</dbReference>
<gene>
    <name evidence="5" type="ORF">Drose_04620</name>
</gene>
<feature type="compositionally biased region" description="Basic and acidic residues" evidence="1">
    <location>
        <begin position="434"/>
        <end position="445"/>
    </location>
</feature>
<reference evidence="5" key="1">
    <citation type="submission" date="2021-04" db="EMBL/GenBank/DDBJ databases">
        <title>Biosynthetic gene clusters of Dactylosporangioum roseum.</title>
        <authorList>
            <person name="Hartkoorn R.C."/>
            <person name="Beaudoing E."/>
            <person name="Hot D."/>
            <person name="Moureu S."/>
        </authorList>
    </citation>
    <scope>NUCLEOTIDE SEQUENCE</scope>
    <source>
        <strain evidence="5">NRRL B-16295</strain>
    </source>
</reference>
<dbReference type="RefSeq" id="WP_260726932.1">
    <property type="nucleotide sequence ID" value="NZ_BAAABS010000070.1"/>
</dbReference>
<feature type="region of interest" description="Disordered" evidence="1">
    <location>
        <begin position="28"/>
        <end position="69"/>
    </location>
</feature>
<evidence type="ECO:0000256" key="3">
    <source>
        <dbReference type="SAM" id="SignalP"/>
    </source>
</evidence>
<accession>A0ABY5Z9T3</accession>
<feature type="compositionally biased region" description="Pro residues" evidence="1">
    <location>
        <begin position="309"/>
        <end position="339"/>
    </location>
</feature>
<dbReference type="EMBL" id="CP073721">
    <property type="protein sequence ID" value="UWZ37572.1"/>
    <property type="molecule type" value="Genomic_DNA"/>
</dbReference>
<feature type="compositionally biased region" description="Low complexity" evidence="1">
    <location>
        <begin position="382"/>
        <end position="410"/>
    </location>
</feature>
<feature type="signal peptide" evidence="3">
    <location>
        <begin position="1"/>
        <end position="25"/>
    </location>
</feature>
<feature type="transmembrane region" description="Helical" evidence="2">
    <location>
        <begin position="263"/>
        <end position="285"/>
    </location>
</feature>
<keyword evidence="2" id="KW-0472">Membrane</keyword>
<protein>
    <submittedName>
        <fullName evidence="5">DUF4349 domain-containing protein</fullName>
    </submittedName>
</protein>
<feature type="region of interest" description="Disordered" evidence="1">
    <location>
        <begin position="306"/>
        <end position="445"/>
    </location>
</feature>
<evidence type="ECO:0000256" key="1">
    <source>
        <dbReference type="SAM" id="MobiDB-lite"/>
    </source>
</evidence>
<evidence type="ECO:0000313" key="5">
    <source>
        <dbReference type="EMBL" id="UWZ37572.1"/>
    </source>
</evidence>
<keyword evidence="6" id="KW-1185">Reference proteome</keyword>
<sequence>MSVRRTTLFLTAACAAVLMALSGCGADSRDDASSSGAAPPAAAPAQQGGAGPQQDKPAEGADSQAKVPDNLDVENRSIIYAGTMTVRVKDVDTAAAQAIAFATGAGGFVGGDNRRHDDRRSQGTLTLRVPAAKFTTTLDQLKSLGDEESRQITAQDVTDQVVDVEARLRTAQASVDRIRALLAKAQTISEITSLESELSRREADLESLQARKRRLDGLTALSTITLVLLGPEAAVDKEDLGIGVGLENGWSAFVTSLRVALTALGWLLPWLVLVGGPVYLLIWLLRRFRPKRPALAGAGGPAMPHAGLPVPPPGSPVPPGRIPPGSPVPPGRVPPPFPGGRPGAGGPVPPPVGGPAFPVSGPIPVPPQGGAGPLSAPPSVAPSPSVSAPVSGAGAAAVPEAGEAGGSEPTAEGRREAAGTTRSAGPPADAEPADQQHPRGPAEDR</sequence>
<keyword evidence="2" id="KW-1133">Transmembrane helix</keyword>
<dbReference type="PANTHER" id="PTHR48125:SF10">
    <property type="entry name" value="OS12G0136300 PROTEIN"/>
    <property type="match status" value="1"/>
</dbReference>
<evidence type="ECO:0000313" key="6">
    <source>
        <dbReference type="Proteomes" id="UP001058271"/>
    </source>
</evidence>
<name>A0ABY5Z9T3_9ACTN</name>
<proteinExistence type="predicted"/>
<evidence type="ECO:0000259" key="4">
    <source>
        <dbReference type="Pfam" id="PF14257"/>
    </source>
</evidence>
<evidence type="ECO:0000256" key="2">
    <source>
        <dbReference type="SAM" id="Phobius"/>
    </source>
</evidence>
<dbReference type="Pfam" id="PF14257">
    <property type="entry name" value="DUF4349"/>
    <property type="match status" value="1"/>
</dbReference>
<feature type="chain" id="PRO_5047429989" evidence="3">
    <location>
        <begin position="26"/>
        <end position="445"/>
    </location>
</feature>
<dbReference type="PANTHER" id="PTHR48125">
    <property type="entry name" value="LP07818P1"/>
    <property type="match status" value="1"/>
</dbReference>
<feature type="domain" description="DUF4349" evidence="4">
    <location>
        <begin position="76"/>
        <end position="283"/>
    </location>
</feature>
<dbReference type="InterPro" id="IPR025645">
    <property type="entry name" value="DUF4349"/>
</dbReference>
<organism evidence="5 6">
    <name type="scientific">Dactylosporangium roseum</name>
    <dbReference type="NCBI Taxonomy" id="47989"/>
    <lineage>
        <taxon>Bacteria</taxon>
        <taxon>Bacillati</taxon>
        <taxon>Actinomycetota</taxon>
        <taxon>Actinomycetes</taxon>
        <taxon>Micromonosporales</taxon>
        <taxon>Micromonosporaceae</taxon>
        <taxon>Dactylosporangium</taxon>
    </lineage>
</organism>
<keyword evidence="3" id="KW-0732">Signal</keyword>
<feature type="compositionally biased region" description="Low complexity" evidence="1">
    <location>
        <begin position="33"/>
        <end position="55"/>
    </location>
</feature>
<dbReference type="PROSITE" id="PS51257">
    <property type="entry name" value="PROKAR_LIPOPROTEIN"/>
    <property type="match status" value="1"/>
</dbReference>
<keyword evidence="2" id="KW-0812">Transmembrane</keyword>